<dbReference type="EMBL" id="JADIKG010000013">
    <property type="protein sequence ID" value="MFK2875055.1"/>
    <property type="molecule type" value="Genomic_DNA"/>
</dbReference>
<keyword evidence="1" id="KW-1133">Transmembrane helix</keyword>
<organism evidence="2 3">
    <name type="scientific">Dyella lipolytica</name>
    <dbReference type="NCBI Taxonomy" id="1867835"/>
    <lineage>
        <taxon>Bacteria</taxon>
        <taxon>Pseudomonadati</taxon>
        <taxon>Pseudomonadota</taxon>
        <taxon>Gammaproteobacteria</taxon>
        <taxon>Lysobacterales</taxon>
        <taxon>Rhodanobacteraceae</taxon>
        <taxon>Dyella</taxon>
    </lineage>
</organism>
<gene>
    <name evidence="2" type="ORF">ISP13_16050</name>
</gene>
<keyword evidence="1" id="KW-0812">Transmembrane</keyword>
<comment type="caution">
    <text evidence="2">The sequence shown here is derived from an EMBL/GenBank/DDBJ whole genome shotgun (WGS) entry which is preliminary data.</text>
</comment>
<feature type="transmembrane region" description="Helical" evidence="1">
    <location>
        <begin position="6"/>
        <end position="25"/>
    </location>
</feature>
<keyword evidence="3" id="KW-1185">Reference proteome</keyword>
<evidence type="ECO:0000256" key="1">
    <source>
        <dbReference type="SAM" id="Phobius"/>
    </source>
</evidence>
<evidence type="ECO:0000313" key="2">
    <source>
        <dbReference type="EMBL" id="MFK2875055.1"/>
    </source>
</evidence>
<dbReference type="RefSeq" id="WP_284395966.1">
    <property type="nucleotide sequence ID" value="NZ_BSNQ01000003.1"/>
</dbReference>
<protein>
    <submittedName>
        <fullName evidence="2">Uncharacterized protein</fullName>
    </submittedName>
</protein>
<dbReference type="Proteomes" id="UP001620405">
    <property type="component" value="Unassembled WGS sequence"/>
</dbReference>
<keyword evidence="1" id="KW-0472">Membrane</keyword>
<reference evidence="2 3" key="1">
    <citation type="submission" date="2020-10" db="EMBL/GenBank/DDBJ databases">
        <title>Phylogeny of dyella-like bacteria.</title>
        <authorList>
            <person name="Fu J."/>
        </authorList>
    </citation>
    <scope>NUCLEOTIDE SEQUENCE [LARGE SCALE GENOMIC DNA]</scope>
    <source>
        <strain evidence="2 3">DHOB07</strain>
    </source>
</reference>
<proteinExistence type="predicted"/>
<evidence type="ECO:0000313" key="3">
    <source>
        <dbReference type="Proteomes" id="UP001620405"/>
    </source>
</evidence>
<name>A0ABW8J0C2_9GAMM</name>
<sequence>MKKVSVVYAALVIIILSSAAFFAGLHWKDHEVGVQLTSALGTQLVCEASSLKDDVAVASLLDNENSSDAKDMLVTGIKSRVVKLKAFGPYLNKRDQAMTMDALQDGEKYLSLNRPR</sequence>
<accession>A0ABW8J0C2</accession>